<dbReference type="AlphaFoldDB" id="A0A0K0CXW6"/>
<dbReference type="Gene3D" id="3.60.10.10">
    <property type="entry name" value="Endonuclease/exonuclease/phosphatase"/>
    <property type="match status" value="1"/>
</dbReference>
<dbReference type="PANTHER" id="PTHR12121">
    <property type="entry name" value="CARBON CATABOLITE REPRESSOR PROTEIN 4"/>
    <property type="match status" value="1"/>
</dbReference>
<evidence type="ECO:0000259" key="1">
    <source>
        <dbReference type="Pfam" id="PF03372"/>
    </source>
</evidence>
<evidence type="ECO:0000313" key="2">
    <source>
        <dbReference type="Proteomes" id="UP000035642"/>
    </source>
</evidence>
<proteinExistence type="predicted"/>
<dbReference type="PANTHER" id="PTHR12121:SF34">
    <property type="entry name" value="PROTEIN ANGEL"/>
    <property type="match status" value="1"/>
</dbReference>
<name>A0A0K0CXW6_ANGCA</name>
<dbReference type="InterPro" id="IPR050410">
    <property type="entry name" value="CCR4/nocturin_mRNA_transcr"/>
</dbReference>
<protein>
    <submittedName>
        <fullName evidence="3">Endo/exonuclease/phosphatase domain-containing protein</fullName>
    </submittedName>
</protein>
<dbReference type="InterPro" id="IPR005135">
    <property type="entry name" value="Endo/exonuclease/phosphatase"/>
</dbReference>
<organism evidence="2 3">
    <name type="scientific">Angiostrongylus cantonensis</name>
    <name type="common">Rat lungworm</name>
    <dbReference type="NCBI Taxonomy" id="6313"/>
    <lineage>
        <taxon>Eukaryota</taxon>
        <taxon>Metazoa</taxon>
        <taxon>Ecdysozoa</taxon>
        <taxon>Nematoda</taxon>
        <taxon>Chromadorea</taxon>
        <taxon>Rhabditida</taxon>
        <taxon>Rhabditina</taxon>
        <taxon>Rhabditomorpha</taxon>
        <taxon>Strongyloidea</taxon>
        <taxon>Metastrongylidae</taxon>
        <taxon>Angiostrongylus</taxon>
    </lineage>
</organism>
<accession>A0A0K0CXW6</accession>
<dbReference type="WBParaSite" id="ACAC_0000245001-mRNA-1">
    <property type="protein sequence ID" value="ACAC_0000245001-mRNA-1"/>
    <property type="gene ID" value="ACAC_0000245001"/>
</dbReference>
<dbReference type="Proteomes" id="UP000035642">
    <property type="component" value="Unassembled WGS sequence"/>
</dbReference>
<dbReference type="SUPFAM" id="SSF56219">
    <property type="entry name" value="DNase I-like"/>
    <property type="match status" value="1"/>
</dbReference>
<dbReference type="InterPro" id="IPR036691">
    <property type="entry name" value="Endo/exonu/phosph_ase_sf"/>
</dbReference>
<reference evidence="2" key="1">
    <citation type="submission" date="2012-09" db="EMBL/GenBank/DDBJ databases">
        <authorList>
            <person name="Martin A.A."/>
        </authorList>
    </citation>
    <scope>NUCLEOTIDE SEQUENCE</scope>
</reference>
<evidence type="ECO:0000313" key="3">
    <source>
        <dbReference type="WBParaSite" id="ACAC_0000245001-mRNA-1"/>
    </source>
</evidence>
<keyword evidence="2" id="KW-1185">Reference proteome</keyword>
<sequence length="293" mass="32959">LYDIFRSDDSPLKWENRWPILEKELLRLNADVFGLQEVQCDHFDSYFKPSMSKAGYATYYKPQTGMTGDGCAVLVRKSKLEVVNYRVVEYFVGLGTSMDKDQIGQILRIRCRETHQEFIFANTHLLFNSARGDIKLGQLAMLIANIEDELTKSRCPVILCGDLNIEPFSYVYTYISESSVYLRGLPRNELSGQGRFGGPYVVAENILPPMANIGRDSMFINKEAVHRQAVSADYFTHPLRLASVYHHFSVNGEICGAVNSDFLTHIVCGAIFRSPAKASGMSSGLRKANQRAC</sequence>
<reference evidence="3" key="2">
    <citation type="submission" date="2017-02" db="UniProtKB">
        <authorList>
            <consortium name="WormBaseParasite"/>
        </authorList>
    </citation>
    <scope>IDENTIFICATION</scope>
</reference>
<dbReference type="Pfam" id="PF03372">
    <property type="entry name" value="Exo_endo_phos"/>
    <property type="match status" value="1"/>
</dbReference>
<feature type="domain" description="Endonuclease/exonuclease/phosphatase" evidence="1">
    <location>
        <begin position="21"/>
        <end position="182"/>
    </location>
</feature>
<dbReference type="GO" id="GO:0000175">
    <property type="term" value="F:3'-5'-RNA exonuclease activity"/>
    <property type="evidence" value="ECO:0007669"/>
    <property type="project" value="TreeGrafter"/>
</dbReference>